<accession>A0A1N7CQC6</accession>
<dbReference type="SUPFAM" id="SSF89372">
    <property type="entry name" value="Fucose-specific lectin"/>
    <property type="match status" value="1"/>
</dbReference>
<dbReference type="EMBL" id="FTNR01000001">
    <property type="protein sequence ID" value="SIR65809.1"/>
    <property type="molecule type" value="Genomic_DNA"/>
</dbReference>
<evidence type="ECO:0000313" key="4">
    <source>
        <dbReference type="Proteomes" id="UP000185936"/>
    </source>
</evidence>
<keyword evidence="2" id="KW-1133">Transmembrane helix</keyword>
<evidence type="ECO:0008006" key="5">
    <source>
        <dbReference type="Google" id="ProtNLM"/>
    </source>
</evidence>
<evidence type="ECO:0000256" key="1">
    <source>
        <dbReference type="SAM" id="MobiDB-lite"/>
    </source>
</evidence>
<organism evidence="3 4">
    <name type="scientific">Natronorubrum thiooxidans</name>
    <dbReference type="NCBI Taxonomy" id="308853"/>
    <lineage>
        <taxon>Archaea</taxon>
        <taxon>Methanobacteriati</taxon>
        <taxon>Methanobacteriota</taxon>
        <taxon>Stenosarchaea group</taxon>
        <taxon>Halobacteria</taxon>
        <taxon>Halobacteriales</taxon>
        <taxon>Natrialbaceae</taxon>
        <taxon>Natronorubrum</taxon>
    </lineage>
</organism>
<keyword evidence="2" id="KW-0812">Transmembrane</keyword>
<dbReference type="OrthoDB" id="320255at2157"/>
<keyword evidence="2" id="KW-0472">Membrane</keyword>
<sequence>MTSQTVRLEAGGFVPFFRSYTRTWIHAVATAGLTAFGTLTIVHRWFAGLALAAYVVPPIVLYLRQRGRVEDDSESRAEATPREHSELDDERPPSEGERRADQNDASPVGWNTAETPTDATLHDVTVTTSNDGYAVGDGGLVLASEGDEWETVLEDGPAAQGNNLRGADATADGEAIWIAGDSGSLGRVDGETGRHTDYTAPAEITGNWLGVAVDGSSGEETIVLITGSGGVVRGTYHEGDLEWSGPKKPGSGSSLRAVSLADAAVGYCCDTNDGVFETTNGGESFDRVGLEGADGTLTDVATAGRGDCVVSDDDGTVHRYDGSRWTPERVATGSVSGVARHEERTVACTADGSVFERPSPEAAWERLDTDVSGGLVAVSLGPDRSVAVGADGLIVERGRR</sequence>
<evidence type="ECO:0000256" key="2">
    <source>
        <dbReference type="SAM" id="Phobius"/>
    </source>
</evidence>
<feature type="compositionally biased region" description="Basic and acidic residues" evidence="1">
    <location>
        <begin position="70"/>
        <end position="102"/>
    </location>
</feature>
<name>A0A1N7CQC6_9EURY</name>
<dbReference type="RefSeq" id="WP_076607591.1">
    <property type="nucleotide sequence ID" value="NZ_FTNR01000001.1"/>
</dbReference>
<reference evidence="4" key="1">
    <citation type="submission" date="2017-01" db="EMBL/GenBank/DDBJ databases">
        <authorList>
            <person name="Varghese N."/>
            <person name="Submissions S."/>
        </authorList>
    </citation>
    <scope>NUCLEOTIDE SEQUENCE [LARGE SCALE GENOMIC DNA]</scope>
    <source>
        <strain evidence="4">type strain: HArc-</strain>
    </source>
</reference>
<protein>
    <recommendedName>
        <fullName evidence="5">Photosynthesis system II assembly factor Ycf48/Hcf136-like domain-containing protein</fullName>
    </recommendedName>
</protein>
<feature type="region of interest" description="Disordered" evidence="1">
    <location>
        <begin position="70"/>
        <end position="121"/>
    </location>
</feature>
<keyword evidence="4" id="KW-1185">Reference proteome</keyword>
<gene>
    <name evidence="3" type="ORF">SAMN05421752_101512</name>
</gene>
<dbReference type="AlphaFoldDB" id="A0A1N7CQC6"/>
<proteinExistence type="predicted"/>
<evidence type="ECO:0000313" key="3">
    <source>
        <dbReference type="EMBL" id="SIR65809.1"/>
    </source>
</evidence>
<feature type="transmembrane region" description="Helical" evidence="2">
    <location>
        <begin position="21"/>
        <end position="39"/>
    </location>
</feature>
<dbReference type="Proteomes" id="UP000185936">
    <property type="component" value="Unassembled WGS sequence"/>
</dbReference>
<dbReference type="STRING" id="308853.SAMN05421752_101512"/>